<dbReference type="eggNOG" id="COG0667">
    <property type="taxonomic scope" value="Bacteria"/>
</dbReference>
<dbReference type="InterPro" id="IPR036812">
    <property type="entry name" value="NAD(P)_OxRdtase_dom_sf"/>
</dbReference>
<comment type="caution">
    <text evidence="1">The sequence shown here is derived from an EMBL/GenBank/DDBJ whole genome shotgun (WGS) entry which is preliminary data.</text>
</comment>
<gene>
    <name evidence="1" type="ORF">SALB_08224</name>
</gene>
<dbReference type="RefSeq" id="WP_016578832.1">
    <property type="nucleotide sequence ID" value="NZ_BHXC01000007.1"/>
</dbReference>
<dbReference type="STRING" id="68570.DC74_7259"/>
<proteinExistence type="predicted"/>
<name>A0A059WIP2_STRNR</name>
<protein>
    <submittedName>
        <fullName evidence="1">Aldo/keto reductase</fullName>
    </submittedName>
</protein>
<accession>A0A059WIP2</accession>
<dbReference type="Proteomes" id="UP000288351">
    <property type="component" value="Unassembled WGS sequence"/>
</dbReference>
<organism evidence="1 2">
    <name type="scientific">Streptomyces noursei</name>
    <name type="common">Streptomyces albulus</name>
    <dbReference type="NCBI Taxonomy" id="1971"/>
    <lineage>
        <taxon>Bacteria</taxon>
        <taxon>Bacillati</taxon>
        <taxon>Actinomycetota</taxon>
        <taxon>Actinomycetes</taxon>
        <taxon>Kitasatosporales</taxon>
        <taxon>Streptomycetaceae</taxon>
        <taxon>Streptomyces</taxon>
    </lineage>
</organism>
<dbReference type="SUPFAM" id="SSF51430">
    <property type="entry name" value="NAD(P)-linked oxidoreductase"/>
    <property type="match status" value="1"/>
</dbReference>
<dbReference type="AlphaFoldDB" id="A0A059WIP2"/>
<evidence type="ECO:0000313" key="1">
    <source>
        <dbReference type="EMBL" id="GCB95420.1"/>
    </source>
</evidence>
<reference evidence="1 2" key="1">
    <citation type="journal article" date="2019" name="Microbiol. Resour. Announc.">
        <title>Draft Genome Sequence of the Most Traditional epsilon-Poly-l-Lysine Producer, Streptomyces albulus NBRC14147.</title>
        <authorList>
            <person name="Yamanaka K."/>
            <person name="Hamano Y."/>
        </authorList>
    </citation>
    <scope>NUCLEOTIDE SEQUENCE [LARGE SCALE GENOMIC DNA]</scope>
    <source>
        <strain evidence="1 2">NBRC 14147</strain>
    </source>
</reference>
<evidence type="ECO:0000313" key="2">
    <source>
        <dbReference type="Proteomes" id="UP000288351"/>
    </source>
</evidence>
<sequence>MAQLNALAAEEGVTAGQLALAWVQHRSDDVFPIPGTHHWANYAKTSWAEYLAAGRSASQEEQCRWN</sequence>
<dbReference type="EMBL" id="BHXC01000007">
    <property type="protein sequence ID" value="GCB95420.1"/>
    <property type="molecule type" value="Genomic_DNA"/>
</dbReference>
<dbReference type="Gene3D" id="3.20.20.100">
    <property type="entry name" value="NADP-dependent oxidoreductase domain"/>
    <property type="match status" value="1"/>
</dbReference>